<reference evidence="1" key="1">
    <citation type="journal article" date="2020" name="Stud. Mycol.">
        <title>101 Dothideomycetes genomes: a test case for predicting lifestyles and emergence of pathogens.</title>
        <authorList>
            <person name="Haridas S."/>
            <person name="Albert R."/>
            <person name="Binder M."/>
            <person name="Bloem J."/>
            <person name="Labutti K."/>
            <person name="Salamov A."/>
            <person name="Andreopoulos B."/>
            <person name="Baker S."/>
            <person name="Barry K."/>
            <person name="Bills G."/>
            <person name="Bluhm B."/>
            <person name="Cannon C."/>
            <person name="Castanera R."/>
            <person name="Culley D."/>
            <person name="Daum C."/>
            <person name="Ezra D."/>
            <person name="Gonzalez J."/>
            <person name="Henrissat B."/>
            <person name="Kuo A."/>
            <person name="Liang C."/>
            <person name="Lipzen A."/>
            <person name="Lutzoni F."/>
            <person name="Magnuson J."/>
            <person name="Mondo S."/>
            <person name="Nolan M."/>
            <person name="Ohm R."/>
            <person name="Pangilinan J."/>
            <person name="Park H.-J."/>
            <person name="Ramirez L."/>
            <person name="Alfaro M."/>
            <person name="Sun H."/>
            <person name="Tritt A."/>
            <person name="Yoshinaga Y."/>
            <person name="Zwiers L.-H."/>
            <person name="Turgeon B."/>
            <person name="Goodwin S."/>
            <person name="Spatafora J."/>
            <person name="Crous P."/>
            <person name="Grigoriev I."/>
        </authorList>
    </citation>
    <scope>NUCLEOTIDE SEQUENCE</scope>
    <source>
        <strain evidence="1">CBS 207.26</strain>
    </source>
</reference>
<evidence type="ECO:0000313" key="1">
    <source>
        <dbReference type="EMBL" id="KAF2183503.1"/>
    </source>
</evidence>
<evidence type="ECO:0008006" key="3">
    <source>
        <dbReference type="Google" id="ProtNLM"/>
    </source>
</evidence>
<dbReference type="EMBL" id="ML994642">
    <property type="protein sequence ID" value="KAF2183503.1"/>
    <property type="molecule type" value="Genomic_DNA"/>
</dbReference>
<name>A0A6A6DWU5_9PEZI</name>
<feature type="non-terminal residue" evidence="1">
    <location>
        <position position="1"/>
    </location>
</feature>
<protein>
    <recommendedName>
        <fullName evidence="3">F-box domain-containing protein</fullName>
    </recommendedName>
</protein>
<dbReference type="Proteomes" id="UP000800200">
    <property type="component" value="Unassembled WGS sequence"/>
</dbReference>
<sequence>RFIVYPLRVPGYTSFVTKSLEPAARVRTAQFLKIPTAHKTRGLEALPVELLNHVATFLPTPSLFELRPFHEYWEVAFLLPSGSGVRSSPKAPSFLMYRI</sequence>
<dbReference type="OrthoDB" id="3932329at2759"/>
<organism evidence="1 2">
    <name type="scientific">Zopfia rhizophila CBS 207.26</name>
    <dbReference type="NCBI Taxonomy" id="1314779"/>
    <lineage>
        <taxon>Eukaryota</taxon>
        <taxon>Fungi</taxon>
        <taxon>Dikarya</taxon>
        <taxon>Ascomycota</taxon>
        <taxon>Pezizomycotina</taxon>
        <taxon>Dothideomycetes</taxon>
        <taxon>Dothideomycetes incertae sedis</taxon>
        <taxon>Zopfiaceae</taxon>
        <taxon>Zopfia</taxon>
    </lineage>
</organism>
<proteinExistence type="predicted"/>
<accession>A0A6A6DWU5</accession>
<evidence type="ECO:0000313" key="2">
    <source>
        <dbReference type="Proteomes" id="UP000800200"/>
    </source>
</evidence>
<dbReference type="AlphaFoldDB" id="A0A6A6DWU5"/>
<keyword evidence="2" id="KW-1185">Reference proteome</keyword>
<gene>
    <name evidence="1" type="ORF">K469DRAFT_785604</name>
</gene>